<keyword evidence="3" id="KW-1185">Reference proteome</keyword>
<protein>
    <submittedName>
        <fullName evidence="2">Uncharacterized protein</fullName>
    </submittedName>
</protein>
<name>A0ABD0PAU7_CIRMR</name>
<evidence type="ECO:0000313" key="3">
    <source>
        <dbReference type="Proteomes" id="UP001529510"/>
    </source>
</evidence>
<evidence type="ECO:0000313" key="2">
    <source>
        <dbReference type="EMBL" id="KAL0170071.1"/>
    </source>
</evidence>
<evidence type="ECO:0000256" key="1">
    <source>
        <dbReference type="SAM" id="MobiDB-lite"/>
    </source>
</evidence>
<organism evidence="2 3">
    <name type="scientific">Cirrhinus mrigala</name>
    <name type="common">Mrigala</name>
    <dbReference type="NCBI Taxonomy" id="683832"/>
    <lineage>
        <taxon>Eukaryota</taxon>
        <taxon>Metazoa</taxon>
        <taxon>Chordata</taxon>
        <taxon>Craniata</taxon>
        <taxon>Vertebrata</taxon>
        <taxon>Euteleostomi</taxon>
        <taxon>Actinopterygii</taxon>
        <taxon>Neopterygii</taxon>
        <taxon>Teleostei</taxon>
        <taxon>Ostariophysi</taxon>
        <taxon>Cypriniformes</taxon>
        <taxon>Cyprinidae</taxon>
        <taxon>Labeoninae</taxon>
        <taxon>Labeonini</taxon>
        <taxon>Cirrhinus</taxon>
    </lineage>
</organism>
<sequence length="57" mass="6439">YGTVRESAVFEYFRVKGTNPLEQDSTFAELWRTINKNQGQDNSVTSPAEGIRKVSDT</sequence>
<dbReference type="AlphaFoldDB" id="A0ABD0PAU7"/>
<gene>
    <name evidence="2" type="ORF">M9458_034667</name>
</gene>
<feature type="non-terminal residue" evidence="2">
    <location>
        <position position="1"/>
    </location>
</feature>
<feature type="region of interest" description="Disordered" evidence="1">
    <location>
        <begin position="36"/>
        <end position="57"/>
    </location>
</feature>
<feature type="compositionally biased region" description="Polar residues" evidence="1">
    <location>
        <begin position="36"/>
        <end position="46"/>
    </location>
</feature>
<dbReference type="EMBL" id="JAMKFB020000017">
    <property type="protein sequence ID" value="KAL0170071.1"/>
    <property type="molecule type" value="Genomic_DNA"/>
</dbReference>
<accession>A0ABD0PAU7</accession>
<dbReference type="Gene3D" id="3.40.190.10">
    <property type="entry name" value="Periplasmic binding protein-like II"/>
    <property type="match status" value="1"/>
</dbReference>
<proteinExistence type="predicted"/>
<comment type="caution">
    <text evidence="2">The sequence shown here is derived from an EMBL/GenBank/DDBJ whole genome shotgun (WGS) entry which is preliminary data.</text>
</comment>
<feature type="non-terminal residue" evidence="2">
    <location>
        <position position="57"/>
    </location>
</feature>
<reference evidence="2 3" key="1">
    <citation type="submission" date="2024-05" db="EMBL/GenBank/DDBJ databases">
        <title>Genome sequencing and assembly of Indian major carp, Cirrhinus mrigala (Hamilton, 1822).</title>
        <authorList>
            <person name="Mohindra V."/>
            <person name="Chowdhury L.M."/>
            <person name="Lal K."/>
            <person name="Jena J.K."/>
        </authorList>
    </citation>
    <scope>NUCLEOTIDE SEQUENCE [LARGE SCALE GENOMIC DNA]</scope>
    <source>
        <strain evidence="2">CM1030</strain>
        <tissue evidence="2">Blood</tissue>
    </source>
</reference>
<dbReference type="Proteomes" id="UP001529510">
    <property type="component" value="Unassembled WGS sequence"/>
</dbReference>